<dbReference type="OrthoDB" id="9812555at2"/>
<proteinExistence type="inferred from homology"/>
<gene>
    <name evidence="13" type="primary">metF</name>
    <name evidence="13" type="ORF">DPQ33_16860</name>
</gene>
<dbReference type="PANTHER" id="PTHR45754:SF3">
    <property type="entry name" value="METHYLENETETRAHYDROFOLATE REDUCTASE (NADPH)"/>
    <property type="match status" value="1"/>
</dbReference>
<evidence type="ECO:0000256" key="10">
    <source>
        <dbReference type="ARBA" id="ARBA00034478"/>
    </source>
</evidence>
<dbReference type="EC" id="1.5.1.54" evidence="12"/>
<evidence type="ECO:0000256" key="3">
    <source>
        <dbReference type="ARBA" id="ARBA00006743"/>
    </source>
</evidence>
<keyword evidence="5 12" id="KW-0285">Flavoprotein</keyword>
<keyword evidence="8" id="KW-0520">NAD</keyword>
<dbReference type="InterPro" id="IPR004620">
    <property type="entry name" value="MTHF_reductase_bac"/>
</dbReference>
<keyword evidence="9" id="KW-0486">Methionine biosynthesis</keyword>
<dbReference type="Proteomes" id="UP000448292">
    <property type="component" value="Unassembled WGS sequence"/>
</dbReference>
<evidence type="ECO:0000256" key="2">
    <source>
        <dbReference type="ARBA" id="ARBA00004777"/>
    </source>
</evidence>
<evidence type="ECO:0000256" key="12">
    <source>
        <dbReference type="RuleBase" id="RU003862"/>
    </source>
</evidence>
<dbReference type="InterPro" id="IPR029041">
    <property type="entry name" value="FAD-linked_oxidoreductase-like"/>
</dbReference>
<accession>A0A7M3MAX2</accession>
<comment type="similarity">
    <text evidence="3 12">Belongs to the methylenetetrahydrofolate reductase family.</text>
</comment>
<dbReference type="GO" id="GO:0071949">
    <property type="term" value="F:FAD binding"/>
    <property type="evidence" value="ECO:0007669"/>
    <property type="project" value="TreeGrafter"/>
</dbReference>
<keyword evidence="14" id="KW-1185">Reference proteome</keyword>
<dbReference type="CDD" id="cd00537">
    <property type="entry name" value="MTHFR"/>
    <property type="match status" value="1"/>
</dbReference>
<keyword evidence="4" id="KW-0028">Amino-acid biosynthesis</keyword>
<dbReference type="SUPFAM" id="SSF51730">
    <property type="entry name" value="FAD-linked oxidoreductase"/>
    <property type="match status" value="1"/>
</dbReference>
<dbReference type="UniPathway" id="UPA00193"/>
<reference evidence="13 14" key="1">
    <citation type="submission" date="2018-06" db="EMBL/GenBank/DDBJ databases">
        <title>Complete genome of Desulfovibrio indonesiensis P37SLT.</title>
        <authorList>
            <person name="Crispim J.S."/>
            <person name="Vidigal P.M.P."/>
            <person name="Silva L.C.F."/>
            <person name="Laguardia C.N."/>
            <person name="Araujo L.C."/>
            <person name="Dias R.S."/>
            <person name="Sousa M.P."/>
            <person name="Paula S.O."/>
            <person name="Silva C."/>
        </authorList>
    </citation>
    <scope>NUCLEOTIDE SEQUENCE [LARGE SCALE GENOMIC DNA]</scope>
    <source>
        <strain evidence="13 14">P37SLT</strain>
    </source>
</reference>
<dbReference type="NCBIfam" id="TIGR00676">
    <property type="entry name" value="fadh2"/>
    <property type="match status" value="1"/>
</dbReference>
<evidence type="ECO:0000256" key="4">
    <source>
        <dbReference type="ARBA" id="ARBA00022605"/>
    </source>
</evidence>
<sequence length="310" mass="33968">MRIADKMTGVDKFVSFEFFPPKEREKWDDFFHEARRLREVNPLFVSVTYGAGGTTQDNTLEIVKKLKNEIGLEPMAHLTCVGADEKAIGEFLDQLAENDVNNVLALRGDPPKGEKSFIPSDARFCHANDLVDFIKERHPEMGVGVAGYPEVHPEAESAMSDLEALKVKIQAGSDLIVTQLFFDNALYFDYATKVKAMGVMQPIIPGILPVLSLASVERIVELCGASIPEDFLESLKAAHEEDKAAKEEGEPGGRVRALGIAHAKKQVAELLEGGAPGVHLYTLNKADACLEIVRSPEVCKHLKDCAEPVA</sequence>
<comment type="catalytic activity">
    <reaction evidence="11">
        <text>(6S)-5-methyl-5,6,7,8-tetrahydrofolate + NAD(+) = (6R)-5,10-methylene-5,6,7,8-tetrahydrofolate + NADH + H(+)</text>
        <dbReference type="Rhea" id="RHEA:19821"/>
        <dbReference type="ChEBI" id="CHEBI:15378"/>
        <dbReference type="ChEBI" id="CHEBI:15636"/>
        <dbReference type="ChEBI" id="CHEBI:18608"/>
        <dbReference type="ChEBI" id="CHEBI:57540"/>
        <dbReference type="ChEBI" id="CHEBI:57945"/>
        <dbReference type="EC" id="1.5.1.54"/>
    </reaction>
    <physiologicalReaction direction="right-to-left" evidence="11">
        <dbReference type="Rhea" id="RHEA:19823"/>
    </physiologicalReaction>
</comment>
<dbReference type="GO" id="GO:0005829">
    <property type="term" value="C:cytosol"/>
    <property type="evidence" value="ECO:0007669"/>
    <property type="project" value="InterPro"/>
</dbReference>
<comment type="pathway">
    <text evidence="10">Amino-acid biosynthesis; L-methionine biosynthesis via de novo pathway.</text>
</comment>
<comment type="caution">
    <text evidence="13">The sequence shown here is derived from an EMBL/GenBank/DDBJ whole genome shotgun (WGS) entry which is preliminary data.</text>
</comment>
<evidence type="ECO:0000256" key="6">
    <source>
        <dbReference type="ARBA" id="ARBA00022827"/>
    </source>
</evidence>
<comment type="pathway">
    <text evidence="2 12">One-carbon metabolism; tetrahydrofolate interconversion.</text>
</comment>
<dbReference type="GO" id="GO:0009086">
    <property type="term" value="P:methionine biosynthetic process"/>
    <property type="evidence" value="ECO:0007669"/>
    <property type="project" value="UniProtKB-KW"/>
</dbReference>
<dbReference type="RefSeq" id="WP_144304399.1">
    <property type="nucleotide sequence ID" value="NZ_QMIE01000021.1"/>
</dbReference>
<organism evidence="13 14">
    <name type="scientific">Oceanidesulfovibrio indonesiensis</name>
    <dbReference type="NCBI Taxonomy" id="54767"/>
    <lineage>
        <taxon>Bacteria</taxon>
        <taxon>Pseudomonadati</taxon>
        <taxon>Thermodesulfobacteriota</taxon>
        <taxon>Desulfovibrionia</taxon>
        <taxon>Desulfovibrionales</taxon>
        <taxon>Desulfovibrionaceae</taxon>
        <taxon>Oceanidesulfovibrio</taxon>
    </lineage>
</organism>
<evidence type="ECO:0000256" key="7">
    <source>
        <dbReference type="ARBA" id="ARBA00023002"/>
    </source>
</evidence>
<evidence type="ECO:0000256" key="8">
    <source>
        <dbReference type="ARBA" id="ARBA00023027"/>
    </source>
</evidence>
<dbReference type="InterPro" id="IPR003171">
    <property type="entry name" value="Mehydrof_redctse-like"/>
</dbReference>
<keyword evidence="6 12" id="KW-0274">FAD</keyword>
<evidence type="ECO:0000256" key="11">
    <source>
        <dbReference type="ARBA" id="ARBA00048628"/>
    </source>
</evidence>
<evidence type="ECO:0000256" key="5">
    <source>
        <dbReference type="ARBA" id="ARBA00022630"/>
    </source>
</evidence>
<comment type="cofactor">
    <cofactor evidence="1 12">
        <name>FAD</name>
        <dbReference type="ChEBI" id="CHEBI:57692"/>
    </cofactor>
</comment>
<dbReference type="AlphaFoldDB" id="A0A7M3MAX2"/>
<evidence type="ECO:0000256" key="1">
    <source>
        <dbReference type="ARBA" id="ARBA00001974"/>
    </source>
</evidence>
<name>A0A7M3MAX2_9BACT</name>
<evidence type="ECO:0000313" key="13">
    <source>
        <dbReference type="EMBL" id="TVM14679.1"/>
    </source>
</evidence>
<dbReference type="GO" id="GO:0035999">
    <property type="term" value="P:tetrahydrofolate interconversion"/>
    <property type="evidence" value="ECO:0007669"/>
    <property type="project" value="UniProtKB-UniPathway"/>
</dbReference>
<dbReference type="PANTHER" id="PTHR45754">
    <property type="entry name" value="METHYLENETETRAHYDROFOLATE REDUCTASE"/>
    <property type="match status" value="1"/>
</dbReference>
<dbReference type="Gene3D" id="3.20.20.220">
    <property type="match status" value="1"/>
</dbReference>
<protein>
    <recommendedName>
        <fullName evidence="12">Methylenetetrahydrofolate reductase</fullName>
        <ecNumber evidence="12">1.5.1.54</ecNumber>
    </recommendedName>
</protein>
<keyword evidence="7 12" id="KW-0560">Oxidoreductase</keyword>
<dbReference type="Pfam" id="PF02219">
    <property type="entry name" value="MTHFR"/>
    <property type="match status" value="1"/>
</dbReference>
<evidence type="ECO:0000313" key="14">
    <source>
        <dbReference type="Proteomes" id="UP000448292"/>
    </source>
</evidence>
<dbReference type="GO" id="GO:0106312">
    <property type="term" value="F:methylenetetrahydrofolate reductase (NADH) activity"/>
    <property type="evidence" value="ECO:0007669"/>
    <property type="project" value="UniProtKB-EC"/>
</dbReference>
<dbReference type="EMBL" id="QMIE01000021">
    <property type="protein sequence ID" value="TVM14679.1"/>
    <property type="molecule type" value="Genomic_DNA"/>
</dbReference>
<evidence type="ECO:0000256" key="9">
    <source>
        <dbReference type="ARBA" id="ARBA00023167"/>
    </source>
</evidence>